<dbReference type="AlphaFoldDB" id="A0AA86JMG9"/>
<name>A0AA86JMG9_9CLOT</name>
<dbReference type="EMBL" id="CAKJVE010000001">
    <property type="protein sequence ID" value="CAG9701967.1"/>
    <property type="molecule type" value="Genomic_DNA"/>
</dbReference>
<reference evidence="1" key="1">
    <citation type="submission" date="2021-10" db="EMBL/GenBank/DDBJ databases">
        <authorList>
            <person name="Mesa V."/>
        </authorList>
    </citation>
    <scope>NUCLEOTIDE SEQUENCE</scope>
    <source>
        <strain evidence="1">CC3_PB</strain>
    </source>
</reference>
<dbReference type="Proteomes" id="UP001189143">
    <property type="component" value="Unassembled WGS sequence"/>
</dbReference>
<evidence type="ECO:0000313" key="1">
    <source>
        <dbReference type="EMBL" id="CAG9701967.1"/>
    </source>
</evidence>
<proteinExistence type="predicted"/>
<sequence length="45" mass="5357">MRECSKCANYNNLKNNVCNRNTSDYCTCRRCGYAVRYDNYSVKFD</sequence>
<dbReference type="Proteomes" id="UP000789738">
    <property type="component" value="Unassembled WGS sequence"/>
</dbReference>
<evidence type="ECO:0000313" key="3">
    <source>
        <dbReference type="Proteomes" id="UP000789738"/>
    </source>
</evidence>
<accession>A0AA86JMG9</accession>
<evidence type="ECO:0000313" key="2">
    <source>
        <dbReference type="EMBL" id="CAI3629051.1"/>
    </source>
</evidence>
<reference evidence="2" key="2">
    <citation type="submission" date="2022-10" db="EMBL/GenBank/DDBJ databases">
        <authorList>
            <person name="Aires J."/>
            <person name="Mesa V."/>
        </authorList>
    </citation>
    <scope>NUCLEOTIDE SEQUENCE</scope>
    <source>
        <strain evidence="2">Clostridium neonatale JD116</strain>
    </source>
</reference>
<gene>
    <name evidence="2" type="ORF">CNEO2_440011</name>
    <name evidence="1" type="ORF">CNEO_10431</name>
</gene>
<dbReference type="EMBL" id="CAMTCP010000242">
    <property type="protein sequence ID" value="CAI3629051.1"/>
    <property type="molecule type" value="Genomic_DNA"/>
</dbReference>
<organism evidence="1 3">
    <name type="scientific">Clostridium neonatale</name>
    <dbReference type="NCBI Taxonomy" id="137838"/>
    <lineage>
        <taxon>Bacteria</taxon>
        <taxon>Bacillati</taxon>
        <taxon>Bacillota</taxon>
        <taxon>Clostridia</taxon>
        <taxon>Eubacteriales</taxon>
        <taxon>Clostridiaceae</taxon>
        <taxon>Clostridium</taxon>
    </lineage>
</organism>
<comment type="caution">
    <text evidence="1">The sequence shown here is derived from an EMBL/GenBank/DDBJ whole genome shotgun (WGS) entry which is preliminary data.</text>
</comment>
<protein>
    <submittedName>
        <fullName evidence="1">Uncharacterized protein</fullName>
    </submittedName>
</protein>